<dbReference type="AlphaFoldDB" id="A0A485KQ75"/>
<keyword evidence="1" id="KW-0472">Membrane</keyword>
<gene>
    <name evidence="3" type="primary">Aste57867_10181</name>
    <name evidence="2" type="ORF">As57867_010142</name>
    <name evidence="3" type="ORF">ASTE57867_10181</name>
</gene>
<evidence type="ECO:0000256" key="1">
    <source>
        <dbReference type="SAM" id="Phobius"/>
    </source>
</evidence>
<organism evidence="3 4">
    <name type="scientific">Aphanomyces stellatus</name>
    <dbReference type="NCBI Taxonomy" id="120398"/>
    <lineage>
        <taxon>Eukaryota</taxon>
        <taxon>Sar</taxon>
        <taxon>Stramenopiles</taxon>
        <taxon>Oomycota</taxon>
        <taxon>Saprolegniomycetes</taxon>
        <taxon>Saprolegniales</taxon>
        <taxon>Verrucalvaceae</taxon>
        <taxon>Aphanomyces</taxon>
    </lineage>
</organism>
<sequence>MHLFKKAVVPTPHAVTQAGVNRRQHHGWLAFASEHVKVVLSAFCAFLVAVDIVGNNWELNNFVGDAKHLYTPLMNINTTDQLVSSFYFPAGWSPLTTSNVGRWMIQTAIDQVHDSARSVYHLTMSQHLIQDPTNDVCGTLAKTYILTNATVGSVVHLGTVEDHISFIRGNTLTHLFGSTTSDPEASAGDNATTLTAMGYVPGRVGLDMHLTTSVQVPPPGQSIAANVTMYRFFSKAFCSGCNPGTELGMDTCGVVYSYDDTTNAFVVRSSQAIYGTYHVLGFTFTRRWTAIASIVVRTLCVLMAISAFACSQKTIRWTDSLTLTSWFKRIKHMLAPPHYRHASHAFDFVYFCFNSDFFVFLYSAAILMDEDVAMIYARVMNRWAMPAGFNVWTNLRLWALGIRWLWFNLALLKLLKVLFNFLGTARHSGANFVVGWFNFRSTLSVFLTATALFSRTDYIEHGNAVRVDLTSRTQNLDTVYVAFGDSWYIRALPSLLCLMLANLMVVLVADHLVNRRWWRVAAKNSFQRQHVFNSTSILADVGLLVEDTSTYHATVTIPARSMCAFQWFFTSHVLCFGLPEEPGLVRQFTASNVQASRQQSTQEDDAPLLDAMARTHDETPAAASTTLEVPHIVVQDDEGKIHLFNAEKSEVQSLGIEVKILRDASYRIG</sequence>
<name>A0A485KQ75_9STRA</name>
<keyword evidence="1" id="KW-0812">Transmembrane</keyword>
<dbReference type="EMBL" id="VJMH01005190">
    <property type="protein sequence ID" value="KAF0699216.1"/>
    <property type="molecule type" value="Genomic_DNA"/>
</dbReference>
<keyword evidence="4" id="KW-1185">Reference proteome</keyword>
<proteinExistence type="predicted"/>
<keyword evidence="1" id="KW-1133">Transmembrane helix</keyword>
<feature type="transmembrane region" description="Helical" evidence="1">
    <location>
        <begin position="404"/>
        <end position="422"/>
    </location>
</feature>
<dbReference type="EMBL" id="CAADRA010005211">
    <property type="protein sequence ID" value="VFT87057.1"/>
    <property type="molecule type" value="Genomic_DNA"/>
</dbReference>
<evidence type="ECO:0000313" key="3">
    <source>
        <dbReference type="EMBL" id="VFT87057.1"/>
    </source>
</evidence>
<reference evidence="3 4" key="1">
    <citation type="submission" date="2019-03" db="EMBL/GenBank/DDBJ databases">
        <authorList>
            <person name="Gaulin E."/>
            <person name="Dumas B."/>
        </authorList>
    </citation>
    <scope>NUCLEOTIDE SEQUENCE [LARGE SCALE GENOMIC DNA]</scope>
    <source>
        <strain evidence="3">CBS 568.67</strain>
    </source>
</reference>
<feature type="transmembrane region" description="Helical" evidence="1">
    <location>
        <begin position="487"/>
        <end position="509"/>
    </location>
</feature>
<dbReference type="OrthoDB" id="74270at2759"/>
<feature type="transmembrane region" description="Helical" evidence="1">
    <location>
        <begin position="434"/>
        <end position="453"/>
    </location>
</feature>
<evidence type="ECO:0000313" key="4">
    <source>
        <dbReference type="Proteomes" id="UP000332933"/>
    </source>
</evidence>
<reference evidence="2" key="2">
    <citation type="submission" date="2019-06" db="EMBL/GenBank/DDBJ databases">
        <title>Genomics analysis of Aphanomyces spp. identifies a new class of oomycete effector associated with host adaptation.</title>
        <authorList>
            <person name="Gaulin E."/>
        </authorList>
    </citation>
    <scope>NUCLEOTIDE SEQUENCE</scope>
    <source>
        <strain evidence="2">CBS 578.67</strain>
    </source>
</reference>
<accession>A0A485KQ75</accession>
<protein>
    <submittedName>
        <fullName evidence="3">Aste57867_10181 protein</fullName>
    </submittedName>
</protein>
<dbReference type="Proteomes" id="UP000332933">
    <property type="component" value="Unassembled WGS sequence"/>
</dbReference>
<feature type="transmembrane region" description="Helical" evidence="1">
    <location>
        <begin position="288"/>
        <end position="310"/>
    </location>
</feature>
<evidence type="ECO:0000313" key="2">
    <source>
        <dbReference type="EMBL" id="KAF0699216.1"/>
    </source>
</evidence>
<feature type="transmembrane region" description="Helical" evidence="1">
    <location>
        <begin position="348"/>
        <end position="368"/>
    </location>
</feature>